<dbReference type="CDD" id="cd06578">
    <property type="entry name" value="HemD"/>
    <property type="match status" value="1"/>
</dbReference>
<dbReference type="Pfam" id="PF02602">
    <property type="entry name" value="HEM4"/>
    <property type="match status" value="1"/>
</dbReference>
<reference evidence="2 3" key="1">
    <citation type="submission" date="2015-12" db="EMBL/GenBank/DDBJ databases">
        <title>Genome sequence of the marine Rhodobacteraceae strain O3.65, Candidatus Tritonibacter horizontis.</title>
        <authorList>
            <person name="Poehlein A."/>
            <person name="Giebel H.A."/>
            <person name="Voget S."/>
            <person name="Brinkhoff T."/>
        </authorList>
    </citation>
    <scope>NUCLEOTIDE SEQUENCE [LARGE SCALE GENOMIC DNA]</scope>
    <source>
        <strain evidence="2 3">O3.65</strain>
    </source>
</reference>
<dbReference type="GO" id="GO:0004852">
    <property type="term" value="F:uroporphyrinogen-III synthase activity"/>
    <property type="evidence" value="ECO:0007669"/>
    <property type="project" value="InterPro"/>
</dbReference>
<dbReference type="InterPro" id="IPR036108">
    <property type="entry name" value="4pyrrol_syn_uPrphyn_synt_sf"/>
</dbReference>
<name>A0A132C2G7_9RHOB</name>
<protein>
    <submittedName>
        <fullName evidence="2">Uroporphyrinogen-III synthase</fullName>
    </submittedName>
</protein>
<proteinExistence type="predicted"/>
<gene>
    <name evidence="2" type="ORF">TRIHO_01170</name>
</gene>
<evidence type="ECO:0000313" key="2">
    <source>
        <dbReference type="EMBL" id="KUP94783.1"/>
    </source>
</evidence>
<dbReference type="OrthoDB" id="7204250at2"/>
<comment type="caution">
    <text evidence="2">The sequence shown here is derived from an EMBL/GenBank/DDBJ whole genome shotgun (WGS) entry which is preliminary data.</text>
</comment>
<evidence type="ECO:0000259" key="1">
    <source>
        <dbReference type="Pfam" id="PF02602"/>
    </source>
</evidence>
<accession>A0A132C2G7</accession>
<dbReference type="SUPFAM" id="SSF69618">
    <property type="entry name" value="HemD-like"/>
    <property type="match status" value="1"/>
</dbReference>
<dbReference type="PATRIC" id="fig|1768241.3.peg.118"/>
<dbReference type="AlphaFoldDB" id="A0A132C2G7"/>
<dbReference type="Gene3D" id="3.40.50.10090">
    <property type="match status" value="2"/>
</dbReference>
<feature type="domain" description="Tetrapyrrole biosynthesis uroporphyrinogen III synthase" evidence="1">
    <location>
        <begin position="33"/>
        <end position="224"/>
    </location>
</feature>
<dbReference type="InterPro" id="IPR003754">
    <property type="entry name" value="4pyrrol_synth_uPrphyn_synth"/>
</dbReference>
<sequence>MRTGATLLMTRPRDANTRFLGLLPEDMLSRLAVIQSPLLDIVPVADGLDLNACSAVIFTSGEGVRVASEKTNLRPKAFCVGRRTTEYAHAAGWAADYVGAQSDDLVDWFLTNRPVGKFIHLHGECTRGKIAQRLAQSGLNCHDQVIYQQRLRNFTPEAMAAVTAQIPLIVPLFSPRTAAHFVSLCPDMSHLILIAMSDAVAEALPRLQSHSVHVSKAPTAIAMAELLRDVAAPFVRVETGQPGD</sequence>
<keyword evidence="3" id="KW-1185">Reference proteome</keyword>
<dbReference type="Proteomes" id="UP000068382">
    <property type="component" value="Unassembled WGS sequence"/>
</dbReference>
<evidence type="ECO:0000313" key="3">
    <source>
        <dbReference type="Proteomes" id="UP000068382"/>
    </source>
</evidence>
<organism evidence="2 3">
    <name type="scientific">Tritonibacter horizontis</name>
    <dbReference type="NCBI Taxonomy" id="1768241"/>
    <lineage>
        <taxon>Bacteria</taxon>
        <taxon>Pseudomonadati</taxon>
        <taxon>Pseudomonadota</taxon>
        <taxon>Alphaproteobacteria</taxon>
        <taxon>Rhodobacterales</taxon>
        <taxon>Paracoccaceae</taxon>
        <taxon>Tritonibacter</taxon>
    </lineage>
</organism>
<dbReference type="GO" id="GO:0033014">
    <property type="term" value="P:tetrapyrrole biosynthetic process"/>
    <property type="evidence" value="ECO:0007669"/>
    <property type="project" value="InterPro"/>
</dbReference>
<dbReference type="EMBL" id="LPUY01000008">
    <property type="protein sequence ID" value="KUP94783.1"/>
    <property type="molecule type" value="Genomic_DNA"/>
</dbReference>